<keyword evidence="4" id="KW-1185">Reference proteome</keyword>
<evidence type="ECO:0000256" key="2">
    <source>
        <dbReference type="ARBA" id="ARBA00022840"/>
    </source>
</evidence>
<accession>A0A023AYD4</accession>
<dbReference type="OrthoDB" id="434160at2759"/>
<dbReference type="PANTHER" id="PTHR45639">
    <property type="entry name" value="HSC70CB, ISOFORM G-RELATED"/>
    <property type="match status" value="1"/>
</dbReference>
<dbReference type="PRINTS" id="PR00301">
    <property type="entry name" value="HEATSHOCK70"/>
</dbReference>
<dbReference type="GO" id="GO:0005634">
    <property type="term" value="C:nucleus"/>
    <property type="evidence" value="ECO:0007669"/>
    <property type="project" value="TreeGrafter"/>
</dbReference>
<dbReference type="OMA" id="ACERANC"/>
<protein>
    <submittedName>
        <fullName evidence="3">DnaK family protein</fullName>
    </submittedName>
</protein>
<evidence type="ECO:0000313" key="4">
    <source>
        <dbReference type="Proteomes" id="UP000019763"/>
    </source>
</evidence>
<keyword evidence="2" id="KW-0067">ATP-binding</keyword>
<proteinExistence type="predicted"/>
<dbReference type="EMBL" id="AFNH02001336">
    <property type="protein sequence ID" value="EZG43295.1"/>
    <property type="molecule type" value="Genomic_DNA"/>
</dbReference>
<dbReference type="VEuPathDB" id="CryptoDB:GNI_177620"/>
<evidence type="ECO:0000256" key="1">
    <source>
        <dbReference type="ARBA" id="ARBA00022741"/>
    </source>
</evidence>
<reference evidence="3" key="1">
    <citation type="submission" date="2013-12" db="EMBL/GenBank/DDBJ databases">
        <authorList>
            <person name="Omoto C.K."/>
            <person name="Sibley D."/>
            <person name="Venepally P."/>
            <person name="Hadjithomas M."/>
            <person name="Karamycheva S."/>
            <person name="Brunk B."/>
            <person name="Roos D."/>
            <person name="Caler E."/>
            <person name="Lorenzi H."/>
        </authorList>
    </citation>
    <scope>NUCLEOTIDE SEQUENCE</scope>
</reference>
<dbReference type="Proteomes" id="UP000019763">
    <property type="component" value="Unassembled WGS sequence"/>
</dbReference>
<dbReference type="Pfam" id="PF00012">
    <property type="entry name" value="HSP70"/>
    <property type="match status" value="1"/>
</dbReference>
<dbReference type="InterPro" id="IPR043129">
    <property type="entry name" value="ATPase_NBD"/>
</dbReference>
<name>A0A023AYD4_GRENI</name>
<dbReference type="GeneID" id="22916019"/>
<dbReference type="AlphaFoldDB" id="A0A023AYD4"/>
<dbReference type="Gene3D" id="3.30.420.40">
    <property type="match status" value="2"/>
</dbReference>
<gene>
    <name evidence="3" type="ORF">GNI_177620</name>
</gene>
<comment type="caution">
    <text evidence="3">The sequence shown here is derived from an EMBL/GenBank/DDBJ whole genome shotgun (WGS) entry which is preliminary data.</text>
</comment>
<dbReference type="InterPro" id="IPR013126">
    <property type="entry name" value="Hsp_70_fam"/>
</dbReference>
<sequence length="320" mass="34748">MPIIGIDLGCLGTKVATVGRGGVTIVRNDLADRVTPTLVSYTDNERLIGDAAFTSLKSNARSTIRNIKHQLGMTDTAEDRDVVELERRFALAEPVVAENRVIAFSVGREEPVTAVAALVPFLKKVKAMSESYIGAPVSDCVVAVPTWYSDVHKTAVLDACSLAGIGCHKVMQHSTATALDYGLFRRSMFVEGQRHVVVFTDIGYAQATATVVDYTPKKFTVLATLEDSALGGRSIDQVVVQHLLAQFKSKTGLDPSRNAKAMLKLEEAAEKAKKILSANKDAGVHLECFFEDEDLDVPLNREILQDLLGPARSVSPEYRT</sequence>
<dbReference type="SUPFAM" id="SSF53067">
    <property type="entry name" value="Actin-like ATPase domain"/>
    <property type="match status" value="2"/>
</dbReference>
<dbReference type="GO" id="GO:0005829">
    <property type="term" value="C:cytosol"/>
    <property type="evidence" value="ECO:0007669"/>
    <property type="project" value="TreeGrafter"/>
</dbReference>
<dbReference type="Gene3D" id="3.90.640.10">
    <property type="entry name" value="Actin, Chain A, domain 4"/>
    <property type="match status" value="1"/>
</dbReference>
<dbReference type="FunFam" id="3.90.640.10:FF:000004">
    <property type="entry name" value="Heat shock 70 kDa protein 4"/>
    <property type="match status" value="1"/>
</dbReference>
<organism evidence="3 4">
    <name type="scientific">Gregarina niphandrodes</name>
    <name type="common">Septate eugregarine</name>
    <dbReference type="NCBI Taxonomy" id="110365"/>
    <lineage>
        <taxon>Eukaryota</taxon>
        <taxon>Sar</taxon>
        <taxon>Alveolata</taxon>
        <taxon>Apicomplexa</taxon>
        <taxon>Conoidasida</taxon>
        <taxon>Gregarinasina</taxon>
        <taxon>Eugregarinorida</taxon>
        <taxon>Gregarinidae</taxon>
        <taxon>Gregarina</taxon>
    </lineage>
</organism>
<evidence type="ECO:0000313" key="3">
    <source>
        <dbReference type="EMBL" id="EZG43295.1"/>
    </source>
</evidence>
<dbReference type="RefSeq" id="XP_011133448.1">
    <property type="nucleotide sequence ID" value="XM_011135146.1"/>
</dbReference>
<dbReference type="eggNOG" id="KOG0103">
    <property type="taxonomic scope" value="Eukaryota"/>
</dbReference>
<dbReference type="GO" id="GO:0140662">
    <property type="term" value="F:ATP-dependent protein folding chaperone"/>
    <property type="evidence" value="ECO:0007669"/>
    <property type="project" value="InterPro"/>
</dbReference>
<dbReference type="GO" id="GO:0005524">
    <property type="term" value="F:ATP binding"/>
    <property type="evidence" value="ECO:0007669"/>
    <property type="project" value="UniProtKB-KW"/>
</dbReference>
<keyword evidence="1" id="KW-0547">Nucleotide-binding</keyword>
<dbReference type="PANTHER" id="PTHR45639:SF4">
    <property type="entry name" value="HSC70CB, ISOFORM G"/>
    <property type="match status" value="1"/>
</dbReference>
<dbReference type="Gene3D" id="3.30.30.30">
    <property type="match status" value="1"/>
</dbReference>